<evidence type="ECO:0000256" key="2">
    <source>
        <dbReference type="ARBA" id="ARBA00005695"/>
    </source>
</evidence>
<evidence type="ECO:0000256" key="3">
    <source>
        <dbReference type="ARBA" id="ARBA00022448"/>
    </source>
</evidence>
<reference evidence="7" key="2">
    <citation type="submission" date="2020-09" db="EMBL/GenBank/DDBJ databases">
        <authorList>
            <person name="Sun Q."/>
            <person name="Zhou Y."/>
        </authorList>
    </citation>
    <scope>NUCLEOTIDE SEQUENCE</scope>
    <source>
        <strain evidence="7">CGMCC 1.15493</strain>
    </source>
</reference>
<keyword evidence="3" id="KW-0813">Transport</keyword>
<keyword evidence="8" id="KW-1185">Reference proteome</keyword>
<evidence type="ECO:0000259" key="6">
    <source>
        <dbReference type="Pfam" id="PF00496"/>
    </source>
</evidence>
<dbReference type="GO" id="GO:0043190">
    <property type="term" value="C:ATP-binding cassette (ABC) transporter complex"/>
    <property type="evidence" value="ECO:0007669"/>
    <property type="project" value="InterPro"/>
</dbReference>
<feature type="signal peptide" evidence="5">
    <location>
        <begin position="1"/>
        <end position="26"/>
    </location>
</feature>
<proteinExistence type="inferred from homology"/>
<dbReference type="InterPro" id="IPR030678">
    <property type="entry name" value="Peptide/Ni-bd"/>
</dbReference>
<evidence type="ECO:0000256" key="1">
    <source>
        <dbReference type="ARBA" id="ARBA00004418"/>
    </source>
</evidence>
<protein>
    <submittedName>
        <fullName evidence="7">Diguanylate cyclase</fullName>
    </submittedName>
</protein>
<evidence type="ECO:0000256" key="5">
    <source>
        <dbReference type="SAM" id="SignalP"/>
    </source>
</evidence>
<dbReference type="SUPFAM" id="SSF53850">
    <property type="entry name" value="Periplasmic binding protein-like II"/>
    <property type="match status" value="1"/>
</dbReference>
<comment type="caution">
    <text evidence="7">The sequence shown here is derived from an EMBL/GenBank/DDBJ whole genome shotgun (WGS) entry which is preliminary data.</text>
</comment>
<dbReference type="InterPro" id="IPR039424">
    <property type="entry name" value="SBP_5"/>
</dbReference>
<dbReference type="Gene3D" id="3.90.76.10">
    <property type="entry name" value="Dipeptide-binding Protein, Domain 1"/>
    <property type="match status" value="1"/>
</dbReference>
<feature type="domain" description="Solute-binding protein family 5" evidence="6">
    <location>
        <begin position="71"/>
        <end position="418"/>
    </location>
</feature>
<evidence type="ECO:0000313" key="7">
    <source>
        <dbReference type="EMBL" id="GGD22740.1"/>
    </source>
</evidence>
<dbReference type="PANTHER" id="PTHR30290:SF10">
    <property type="entry name" value="PERIPLASMIC OLIGOPEPTIDE-BINDING PROTEIN-RELATED"/>
    <property type="match status" value="1"/>
</dbReference>
<dbReference type="Gene3D" id="3.40.190.10">
    <property type="entry name" value="Periplasmic binding protein-like II"/>
    <property type="match status" value="1"/>
</dbReference>
<dbReference type="InterPro" id="IPR000914">
    <property type="entry name" value="SBP_5_dom"/>
</dbReference>
<comment type="similarity">
    <text evidence="2">Belongs to the bacterial solute-binding protein 5 family.</text>
</comment>
<dbReference type="GO" id="GO:1904680">
    <property type="term" value="F:peptide transmembrane transporter activity"/>
    <property type="evidence" value="ECO:0007669"/>
    <property type="project" value="TreeGrafter"/>
</dbReference>
<dbReference type="Proteomes" id="UP000613160">
    <property type="component" value="Unassembled WGS sequence"/>
</dbReference>
<evidence type="ECO:0000256" key="4">
    <source>
        <dbReference type="ARBA" id="ARBA00022729"/>
    </source>
</evidence>
<dbReference type="CDD" id="cd00995">
    <property type="entry name" value="PBP2_NikA_DppA_OppA_like"/>
    <property type="match status" value="1"/>
</dbReference>
<name>A0A916XZA3_9HYPH</name>
<gene>
    <name evidence="7" type="ORF">GCM10011335_27060</name>
</gene>
<dbReference type="PANTHER" id="PTHR30290">
    <property type="entry name" value="PERIPLASMIC BINDING COMPONENT OF ABC TRANSPORTER"/>
    <property type="match status" value="1"/>
</dbReference>
<sequence length="503" mass="55254">MTRQRFRLLAATMLAGLTLGTSIAEAAGILTIGRREDSTTFDPIASAQNVDNWVYSNVFDVLVRVDKTGTKLEPGIAESWTVSDDGLTYTFKLRDAKFSDGSPVTAEDAAFSLLRIRDAETSLWSSSYTIVDTAVATDPKTLTVTLKEPSVPFLASLALPNVSVLPKAAIEADAEGFASAPIGSGAFAVKEWIRGDRVILEKNPNYWEADKVSLDGVEWISVPDDNTRMLNVQAGELDAAIFVPFSRVATLKEDKNLKVTLDPSTREDALLINHEKGKLGDKAVRQALDMAIDKQAIVDAVTFGIGEVANSYVPKGALYYNAANPSRPYDPAKAKEMLAAAGASDLTLDYNVKAGDEVDEQIAVLLQQQLQQAGVTVTINKVDPSSQWDMFVAGDFDVSVGYWTNDVLDPDQKTTFVLGHDTNLNYMTRYKNDDVKALVAEARTEADPVKREAMYVKLQETAKEDVNWIDLYYSPYINVTRSNIDGFYQNPLGRFWLEDVVKN</sequence>
<reference evidence="7" key="1">
    <citation type="journal article" date="2014" name="Int. J. Syst. Evol. Microbiol.">
        <title>Complete genome sequence of Corynebacterium casei LMG S-19264T (=DSM 44701T), isolated from a smear-ripened cheese.</title>
        <authorList>
            <consortium name="US DOE Joint Genome Institute (JGI-PGF)"/>
            <person name="Walter F."/>
            <person name="Albersmeier A."/>
            <person name="Kalinowski J."/>
            <person name="Ruckert C."/>
        </authorList>
    </citation>
    <scope>NUCLEOTIDE SEQUENCE</scope>
    <source>
        <strain evidence="7">CGMCC 1.15493</strain>
    </source>
</reference>
<dbReference type="GO" id="GO:0015833">
    <property type="term" value="P:peptide transport"/>
    <property type="evidence" value="ECO:0007669"/>
    <property type="project" value="TreeGrafter"/>
</dbReference>
<keyword evidence="4 5" id="KW-0732">Signal</keyword>
<organism evidence="7 8">
    <name type="scientific">Aureimonas glaciei</name>
    <dbReference type="NCBI Taxonomy" id="1776957"/>
    <lineage>
        <taxon>Bacteria</taxon>
        <taxon>Pseudomonadati</taxon>
        <taxon>Pseudomonadota</taxon>
        <taxon>Alphaproteobacteria</taxon>
        <taxon>Hyphomicrobiales</taxon>
        <taxon>Aurantimonadaceae</taxon>
        <taxon>Aureimonas</taxon>
    </lineage>
</organism>
<comment type="subcellular location">
    <subcellularLocation>
        <location evidence="1">Periplasm</location>
    </subcellularLocation>
</comment>
<dbReference type="Pfam" id="PF00496">
    <property type="entry name" value="SBP_bac_5"/>
    <property type="match status" value="1"/>
</dbReference>
<dbReference type="AlphaFoldDB" id="A0A916XZA3"/>
<dbReference type="Gene3D" id="3.10.105.10">
    <property type="entry name" value="Dipeptide-binding Protein, Domain 3"/>
    <property type="match status" value="1"/>
</dbReference>
<accession>A0A916XZA3</accession>
<dbReference type="GO" id="GO:0030288">
    <property type="term" value="C:outer membrane-bounded periplasmic space"/>
    <property type="evidence" value="ECO:0007669"/>
    <property type="project" value="UniProtKB-ARBA"/>
</dbReference>
<feature type="chain" id="PRO_5037851384" evidence="5">
    <location>
        <begin position="27"/>
        <end position="503"/>
    </location>
</feature>
<evidence type="ECO:0000313" key="8">
    <source>
        <dbReference type="Proteomes" id="UP000613160"/>
    </source>
</evidence>
<dbReference type="EMBL" id="BMJJ01000006">
    <property type="protein sequence ID" value="GGD22740.1"/>
    <property type="molecule type" value="Genomic_DNA"/>
</dbReference>
<dbReference type="PIRSF" id="PIRSF002741">
    <property type="entry name" value="MppA"/>
    <property type="match status" value="1"/>
</dbReference>